<keyword evidence="2 5" id="KW-0812">Transmembrane</keyword>
<feature type="transmembrane region" description="Helical" evidence="5">
    <location>
        <begin position="120"/>
        <end position="138"/>
    </location>
</feature>
<feature type="domain" description="EamA" evidence="6">
    <location>
        <begin position="6"/>
        <end position="136"/>
    </location>
</feature>
<evidence type="ECO:0000313" key="8">
    <source>
        <dbReference type="Proteomes" id="UP001228113"/>
    </source>
</evidence>
<accession>A0AA48H3Y5</accession>
<gene>
    <name evidence="7" type="ORF">METESE_05110</name>
</gene>
<feature type="transmembrane region" description="Helical" evidence="5">
    <location>
        <begin position="259"/>
        <end position="279"/>
    </location>
</feature>
<feature type="domain" description="EamA" evidence="6">
    <location>
        <begin position="148"/>
        <end position="273"/>
    </location>
</feature>
<dbReference type="Pfam" id="PF00892">
    <property type="entry name" value="EamA"/>
    <property type="match status" value="2"/>
</dbReference>
<dbReference type="InterPro" id="IPR037185">
    <property type="entry name" value="EmrE-like"/>
</dbReference>
<dbReference type="InterPro" id="IPR000620">
    <property type="entry name" value="EamA_dom"/>
</dbReference>
<dbReference type="PANTHER" id="PTHR22911:SF6">
    <property type="entry name" value="SOLUTE CARRIER FAMILY 35 MEMBER G1"/>
    <property type="match status" value="1"/>
</dbReference>
<keyword evidence="3 5" id="KW-1133">Transmembrane helix</keyword>
<name>A0AA48H3Y5_9BACT</name>
<evidence type="ECO:0000259" key="6">
    <source>
        <dbReference type="Pfam" id="PF00892"/>
    </source>
</evidence>
<evidence type="ECO:0000256" key="1">
    <source>
        <dbReference type="ARBA" id="ARBA00004141"/>
    </source>
</evidence>
<protein>
    <recommendedName>
        <fullName evidence="6">EamA domain-containing protein</fullName>
    </recommendedName>
</protein>
<keyword evidence="4 5" id="KW-0472">Membrane</keyword>
<evidence type="ECO:0000256" key="3">
    <source>
        <dbReference type="ARBA" id="ARBA00022989"/>
    </source>
</evidence>
<proteinExistence type="predicted"/>
<dbReference type="EMBL" id="AP027081">
    <property type="protein sequence ID" value="BDU75553.1"/>
    <property type="molecule type" value="Genomic_DNA"/>
</dbReference>
<feature type="transmembrane region" description="Helical" evidence="5">
    <location>
        <begin position="38"/>
        <end position="55"/>
    </location>
</feature>
<organism evidence="7 8">
    <name type="scientific">Mesoterricola sediminis</name>
    <dbReference type="NCBI Taxonomy" id="2927980"/>
    <lineage>
        <taxon>Bacteria</taxon>
        <taxon>Pseudomonadati</taxon>
        <taxon>Acidobacteriota</taxon>
        <taxon>Holophagae</taxon>
        <taxon>Holophagales</taxon>
        <taxon>Holophagaceae</taxon>
        <taxon>Mesoterricola</taxon>
    </lineage>
</organism>
<feature type="transmembrane region" description="Helical" evidence="5">
    <location>
        <begin position="234"/>
        <end position="253"/>
    </location>
</feature>
<dbReference type="AlphaFoldDB" id="A0AA48H3Y5"/>
<evidence type="ECO:0000256" key="2">
    <source>
        <dbReference type="ARBA" id="ARBA00022692"/>
    </source>
</evidence>
<reference evidence="7" key="1">
    <citation type="journal article" date="2023" name="Int. J. Syst. Evol. Microbiol.">
        <title>Mesoterricola silvestris gen. nov., sp. nov., Mesoterricola sediminis sp. nov., Geothrix oryzae sp. nov., Geothrix edaphica sp. nov., Geothrix rubra sp. nov., and Geothrix limicola sp. nov., six novel members of Acidobacteriota isolated from soils.</title>
        <authorList>
            <person name="Itoh H."/>
            <person name="Sugisawa Y."/>
            <person name="Mise K."/>
            <person name="Xu Z."/>
            <person name="Kuniyasu M."/>
            <person name="Ushijima N."/>
            <person name="Kawano K."/>
            <person name="Kobayashi E."/>
            <person name="Shiratori Y."/>
            <person name="Masuda Y."/>
            <person name="Senoo K."/>
        </authorList>
    </citation>
    <scope>NUCLEOTIDE SEQUENCE</scope>
    <source>
        <strain evidence="7">W786</strain>
    </source>
</reference>
<dbReference type="GO" id="GO:0016020">
    <property type="term" value="C:membrane"/>
    <property type="evidence" value="ECO:0007669"/>
    <property type="project" value="UniProtKB-SubCell"/>
</dbReference>
<evidence type="ECO:0000256" key="5">
    <source>
        <dbReference type="SAM" id="Phobius"/>
    </source>
</evidence>
<evidence type="ECO:0000256" key="4">
    <source>
        <dbReference type="ARBA" id="ARBA00023136"/>
    </source>
</evidence>
<feature type="transmembrane region" description="Helical" evidence="5">
    <location>
        <begin position="201"/>
        <end position="222"/>
    </location>
</feature>
<sequence>MIRARLALLGSAAAFGLMAVLARRLSRPDMGFTAGHLSVLRFAVGVVLCLIAFWIRPALHTPGDRRLLVLRGLSGGLVVVLYFEALARIPAGEAGIIYNLFPVLATLFALAFFRERPTVHLALALALATVGVGLVLGQGRLAISLGKGEGAAFGAALFAALSANAIRAARPRSNATTIFFWFSLVGIPVVLPFALDPWPRAPLAWALGLAMSLCALAAQVLMAEAYGALSVPEAAVWLQLTPVATYLFALPVLGEPIRAWGLAGILLAVGGVAYGTVLGHRR</sequence>
<dbReference type="KEGG" id="msea:METESE_05110"/>
<dbReference type="PANTHER" id="PTHR22911">
    <property type="entry name" value="ACYL-MALONYL CONDENSING ENZYME-RELATED"/>
    <property type="match status" value="1"/>
</dbReference>
<keyword evidence="8" id="KW-1185">Reference proteome</keyword>
<dbReference type="RefSeq" id="WP_243334281.1">
    <property type="nucleotide sequence ID" value="NZ_AP027081.1"/>
</dbReference>
<feature type="transmembrane region" description="Helical" evidence="5">
    <location>
        <begin position="150"/>
        <end position="166"/>
    </location>
</feature>
<feature type="transmembrane region" description="Helical" evidence="5">
    <location>
        <begin position="178"/>
        <end position="195"/>
    </location>
</feature>
<feature type="transmembrane region" description="Helical" evidence="5">
    <location>
        <begin position="95"/>
        <end position="113"/>
    </location>
</feature>
<feature type="transmembrane region" description="Helical" evidence="5">
    <location>
        <begin position="67"/>
        <end position="89"/>
    </location>
</feature>
<comment type="subcellular location">
    <subcellularLocation>
        <location evidence="1">Membrane</location>
        <topology evidence="1">Multi-pass membrane protein</topology>
    </subcellularLocation>
</comment>
<dbReference type="SUPFAM" id="SSF103481">
    <property type="entry name" value="Multidrug resistance efflux transporter EmrE"/>
    <property type="match status" value="2"/>
</dbReference>
<dbReference type="Proteomes" id="UP001228113">
    <property type="component" value="Chromosome"/>
</dbReference>
<evidence type="ECO:0000313" key="7">
    <source>
        <dbReference type="EMBL" id="BDU75553.1"/>
    </source>
</evidence>